<keyword evidence="4 6" id="KW-1133">Transmembrane helix</keyword>
<evidence type="ECO:0000256" key="1">
    <source>
        <dbReference type="ARBA" id="ARBA00004651"/>
    </source>
</evidence>
<feature type="transmembrane region" description="Helical" evidence="6">
    <location>
        <begin position="112"/>
        <end position="136"/>
    </location>
</feature>
<evidence type="ECO:0000256" key="2">
    <source>
        <dbReference type="ARBA" id="ARBA00022475"/>
    </source>
</evidence>
<dbReference type="InterPro" id="IPR017039">
    <property type="entry name" value="Virul_fac_BrkB"/>
</dbReference>
<sequence>MWVKFWSFLDDWFFGGAGRSPVERGPFIRGLSYVYAVVRDLLTRGEINLRAMSLVYTTLLTLIPLAAFSFAILKLLGASGDLAPVVYQFFSALGPQEAPKLTSRVVLFANRIGGGLLGSVGLALLAVTLIITIKKVEDSFNFLWRVQKPRSLARRITEYLTLLVVGPILLVMFIGLSHRAIDSAPFRDLTHLPLLDILTAAGIKLAPYVMGIVFFTGLYILVPNTRVRMRPALIGAVVAGILWAAVGHMFTAFVVHSPRLAIVYAGFAFIVAALLWTYSGWLILLAGALLSFYVQNPAYLRLGLQALEL</sequence>
<feature type="transmembrane region" description="Helical" evidence="6">
    <location>
        <begin position="197"/>
        <end position="221"/>
    </location>
</feature>
<dbReference type="PANTHER" id="PTHR30213">
    <property type="entry name" value="INNER MEMBRANE PROTEIN YHJD"/>
    <property type="match status" value="1"/>
</dbReference>
<dbReference type="GO" id="GO:0016787">
    <property type="term" value="F:hydrolase activity"/>
    <property type="evidence" value="ECO:0007669"/>
    <property type="project" value="UniProtKB-KW"/>
</dbReference>
<keyword evidence="3 6" id="KW-0812">Transmembrane</keyword>
<dbReference type="PIRSF" id="PIRSF035875">
    <property type="entry name" value="RNase_BN"/>
    <property type="match status" value="1"/>
</dbReference>
<evidence type="ECO:0000256" key="4">
    <source>
        <dbReference type="ARBA" id="ARBA00022989"/>
    </source>
</evidence>
<dbReference type="PANTHER" id="PTHR30213:SF0">
    <property type="entry name" value="UPF0761 MEMBRANE PROTEIN YIHY"/>
    <property type="match status" value="1"/>
</dbReference>
<feature type="transmembrane region" description="Helical" evidence="6">
    <location>
        <begin position="261"/>
        <end position="294"/>
    </location>
</feature>
<reference evidence="7" key="2">
    <citation type="journal article" date="2014" name="ISME J.">
        <title>Microbial stratification in low pH oxic and suboxic macroscopic growths along an acid mine drainage.</title>
        <authorList>
            <person name="Mendez-Garcia C."/>
            <person name="Mesa V."/>
            <person name="Sprenger R.R."/>
            <person name="Richter M."/>
            <person name="Diez M.S."/>
            <person name="Solano J."/>
            <person name="Bargiela R."/>
            <person name="Golyshina O.V."/>
            <person name="Manteca A."/>
            <person name="Ramos J.L."/>
            <person name="Gallego J.R."/>
            <person name="Llorente I."/>
            <person name="Martins Dos Santos V.A."/>
            <person name="Jensen O.N."/>
            <person name="Pelaez A.I."/>
            <person name="Sanchez J."/>
            <person name="Ferrer M."/>
        </authorList>
    </citation>
    <scope>NUCLEOTIDE SEQUENCE</scope>
</reference>
<feature type="non-terminal residue" evidence="7">
    <location>
        <position position="309"/>
    </location>
</feature>
<evidence type="ECO:0000256" key="5">
    <source>
        <dbReference type="ARBA" id="ARBA00023136"/>
    </source>
</evidence>
<dbReference type="GO" id="GO:0005886">
    <property type="term" value="C:plasma membrane"/>
    <property type="evidence" value="ECO:0007669"/>
    <property type="project" value="UniProtKB-SubCell"/>
</dbReference>
<keyword evidence="5 6" id="KW-0472">Membrane</keyword>
<dbReference type="EMBL" id="AUZZ01002076">
    <property type="protein sequence ID" value="EQD61824.1"/>
    <property type="molecule type" value="Genomic_DNA"/>
</dbReference>
<comment type="subcellular location">
    <subcellularLocation>
        <location evidence="1">Cell membrane</location>
        <topology evidence="1">Multi-pass membrane protein</topology>
    </subcellularLocation>
</comment>
<dbReference type="AlphaFoldDB" id="T1C8S2"/>
<comment type="caution">
    <text evidence="7">The sequence shown here is derived from an EMBL/GenBank/DDBJ whole genome shotgun (WGS) entry which is preliminary data.</text>
</comment>
<feature type="transmembrane region" description="Helical" evidence="6">
    <location>
        <begin position="156"/>
        <end position="177"/>
    </location>
</feature>
<keyword evidence="2" id="KW-1003">Cell membrane</keyword>
<proteinExistence type="predicted"/>
<keyword evidence="7" id="KW-0378">Hydrolase</keyword>
<dbReference type="NCBIfam" id="TIGR00765">
    <property type="entry name" value="yihY_not_rbn"/>
    <property type="match status" value="1"/>
</dbReference>
<reference evidence="7" key="1">
    <citation type="submission" date="2013-08" db="EMBL/GenBank/DDBJ databases">
        <authorList>
            <person name="Mendez C."/>
            <person name="Richter M."/>
            <person name="Ferrer M."/>
            <person name="Sanchez J."/>
        </authorList>
    </citation>
    <scope>NUCLEOTIDE SEQUENCE</scope>
</reference>
<evidence type="ECO:0000256" key="6">
    <source>
        <dbReference type="SAM" id="Phobius"/>
    </source>
</evidence>
<gene>
    <name evidence="7" type="ORF">B2A_03094</name>
</gene>
<evidence type="ECO:0000313" key="7">
    <source>
        <dbReference type="EMBL" id="EQD61824.1"/>
    </source>
</evidence>
<dbReference type="Pfam" id="PF03631">
    <property type="entry name" value="Virul_fac_BrkB"/>
    <property type="match status" value="1"/>
</dbReference>
<feature type="transmembrane region" description="Helical" evidence="6">
    <location>
        <begin position="233"/>
        <end position="255"/>
    </location>
</feature>
<name>T1C8S2_9ZZZZ</name>
<protein>
    <submittedName>
        <fullName evidence="7">Ribonuclease BN</fullName>
        <ecNumber evidence="7">3.1.-.-</ecNumber>
    </submittedName>
</protein>
<accession>T1C8S2</accession>
<organism evidence="7">
    <name type="scientific">mine drainage metagenome</name>
    <dbReference type="NCBI Taxonomy" id="410659"/>
    <lineage>
        <taxon>unclassified sequences</taxon>
        <taxon>metagenomes</taxon>
        <taxon>ecological metagenomes</taxon>
    </lineage>
</organism>
<feature type="transmembrane region" description="Helical" evidence="6">
    <location>
        <begin position="54"/>
        <end position="73"/>
    </location>
</feature>
<dbReference type="EC" id="3.1.-.-" evidence="7"/>
<evidence type="ECO:0000256" key="3">
    <source>
        <dbReference type="ARBA" id="ARBA00022692"/>
    </source>
</evidence>